<reference evidence="1 2" key="1">
    <citation type="journal article" date="2010" name="Stand. Genomic Sci.">
        <title>Complete genome sequence of Ilyobacter polytropus type strain (CuHbu1).</title>
        <authorList>
            <person name="Sikorski J."/>
            <person name="Chertkov O."/>
            <person name="Lapidus A."/>
            <person name="Nolan M."/>
            <person name="Lucas S."/>
            <person name="Del Rio T.G."/>
            <person name="Tice H."/>
            <person name="Cheng J.F."/>
            <person name="Tapia R."/>
            <person name="Han C."/>
            <person name="Goodwin L."/>
            <person name="Pitluck S."/>
            <person name="Liolios K."/>
            <person name="Ivanova N."/>
            <person name="Mavromatis K."/>
            <person name="Mikhailova N."/>
            <person name="Pati A."/>
            <person name="Chen A."/>
            <person name="Palaniappan K."/>
            <person name="Land M."/>
            <person name="Hauser L."/>
            <person name="Chang Y.J."/>
            <person name="Jeffries C.D."/>
            <person name="Brambilla E."/>
            <person name="Yasawong M."/>
            <person name="Rohde M."/>
            <person name="Pukall R."/>
            <person name="Spring S."/>
            <person name="Goker M."/>
            <person name="Woyke T."/>
            <person name="Bristow J."/>
            <person name="Eisen J.A."/>
            <person name="Markowitz V."/>
            <person name="Hugenholtz P."/>
            <person name="Kyrpides N.C."/>
            <person name="Klenk H.P."/>
        </authorList>
    </citation>
    <scope>NUCLEOTIDE SEQUENCE [LARGE SCALE GENOMIC DNA]</scope>
    <source>
        <strain evidence="2">ATCC 51220 / DSM 2926 / LMG 16218 / CuHBu1</strain>
    </source>
</reference>
<name>E3H9B0_ILYPC</name>
<protein>
    <submittedName>
        <fullName evidence="1">Tail X family protein</fullName>
    </submittedName>
</protein>
<proteinExistence type="predicted"/>
<keyword evidence="2" id="KW-1185">Reference proteome</keyword>
<dbReference type="InterPro" id="IPR008861">
    <property type="entry name" value="GpX-like"/>
</dbReference>
<gene>
    <name evidence="1" type="ordered locus">Ilyop_1028</name>
</gene>
<evidence type="ECO:0000313" key="1">
    <source>
        <dbReference type="EMBL" id="ADO82809.1"/>
    </source>
</evidence>
<sequence length="69" mass="8004">MDKQVDIYTTIQGDTWDHISYKVYGKDKYSKDLMRANPKYLNVVFFSGGTLLICPDISEEETATLPPWR</sequence>
<dbReference type="KEGG" id="ipo:Ilyop_1028"/>
<organism evidence="1 2">
    <name type="scientific">Ilyobacter polytropus (strain ATCC 51220 / DSM 2926 / LMG 16218 / CuHBu1)</name>
    <dbReference type="NCBI Taxonomy" id="572544"/>
    <lineage>
        <taxon>Bacteria</taxon>
        <taxon>Fusobacteriati</taxon>
        <taxon>Fusobacteriota</taxon>
        <taxon>Fusobacteriia</taxon>
        <taxon>Fusobacteriales</taxon>
        <taxon>Fusobacteriaceae</taxon>
        <taxon>Ilyobacter</taxon>
    </lineage>
</organism>
<accession>E3H9B0</accession>
<evidence type="ECO:0000313" key="2">
    <source>
        <dbReference type="Proteomes" id="UP000006875"/>
    </source>
</evidence>
<dbReference type="STRING" id="572544.Ilyop_1028"/>
<dbReference type="Pfam" id="PF05489">
    <property type="entry name" value="Phage_tail_X"/>
    <property type="match status" value="1"/>
</dbReference>
<dbReference type="RefSeq" id="WP_013387477.1">
    <property type="nucleotide sequence ID" value="NC_014632.1"/>
</dbReference>
<dbReference type="eggNOG" id="COG5004">
    <property type="taxonomic scope" value="Bacteria"/>
</dbReference>
<dbReference type="HOGENOM" id="CLU_175462_0_2_0"/>
<dbReference type="Proteomes" id="UP000006875">
    <property type="component" value="Chromosome"/>
</dbReference>
<dbReference type="AlphaFoldDB" id="E3H9B0"/>
<dbReference type="EMBL" id="CP002281">
    <property type="protein sequence ID" value="ADO82809.1"/>
    <property type="molecule type" value="Genomic_DNA"/>
</dbReference>